<keyword evidence="7" id="KW-0539">Nucleus</keyword>
<dbReference type="Gene3D" id="3.30.160.60">
    <property type="entry name" value="Classic Zinc Finger"/>
    <property type="match status" value="4"/>
</dbReference>
<dbReference type="SMART" id="SM00355">
    <property type="entry name" value="ZnF_C2H2"/>
    <property type="match status" value="7"/>
</dbReference>
<feature type="compositionally biased region" description="Basic and acidic residues" evidence="9">
    <location>
        <begin position="601"/>
        <end position="615"/>
    </location>
</feature>
<dbReference type="GO" id="GO:0008270">
    <property type="term" value="F:zinc ion binding"/>
    <property type="evidence" value="ECO:0007669"/>
    <property type="project" value="UniProtKB-KW"/>
</dbReference>
<feature type="domain" description="C2H2-type" evidence="10">
    <location>
        <begin position="265"/>
        <end position="287"/>
    </location>
</feature>
<dbReference type="SUPFAM" id="SSF57667">
    <property type="entry name" value="beta-beta-alpha zinc fingers"/>
    <property type="match status" value="3"/>
</dbReference>
<feature type="domain" description="C2H2-type" evidence="10">
    <location>
        <begin position="984"/>
        <end position="1013"/>
    </location>
</feature>
<dbReference type="Pfam" id="PF00096">
    <property type="entry name" value="zf-C2H2"/>
    <property type="match status" value="1"/>
</dbReference>
<feature type="region of interest" description="Disordered" evidence="9">
    <location>
        <begin position="729"/>
        <end position="752"/>
    </location>
</feature>
<evidence type="ECO:0000256" key="8">
    <source>
        <dbReference type="PROSITE-ProRule" id="PRU00042"/>
    </source>
</evidence>
<keyword evidence="2" id="KW-0479">Metal-binding</keyword>
<keyword evidence="8" id="KW-0863">Zinc-finger</keyword>
<keyword evidence="4" id="KW-0862">Zinc</keyword>
<feature type="region of interest" description="Disordered" evidence="9">
    <location>
        <begin position="601"/>
        <end position="641"/>
    </location>
</feature>
<feature type="region of interest" description="Disordered" evidence="9">
    <location>
        <begin position="296"/>
        <end position="318"/>
    </location>
</feature>
<evidence type="ECO:0000313" key="12">
    <source>
        <dbReference type="Proteomes" id="UP000326759"/>
    </source>
</evidence>
<keyword evidence="6" id="KW-0804">Transcription</keyword>
<feature type="region of interest" description="Disordered" evidence="9">
    <location>
        <begin position="232"/>
        <end position="257"/>
    </location>
</feature>
<dbReference type="PANTHER" id="PTHR24399:SF23">
    <property type="entry name" value="C2H2-TYPE DOMAIN-CONTAINING PROTEIN"/>
    <property type="match status" value="1"/>
</dbReference>
<dbReference type="InterPro" id="IPR013087">
    <property type="entry name" value="Znf_C2H2_type"/>
</dbReference>
<dbReference type="PROSITE" id="PS50157">
    <property type="entry name" value="ZINC_FINGER_C2H2_2"/>
    <property type="match status" value="6"/>
</dbReference>
<feature type="domain" description="C2H2-type" evidence="10">
    <location>
        <begin position="956"/>
        <end position="983"/>
    </location>
</feature>
<feature type="compositionally biased region" description="Polar residues" evidence="9">
    <location>
        <begin position="296"/>
        <end position="312"/>
    </location>
</feature>
<evidence type="ECO:0000256" key="6">
    <source>
        <dbReference type="ARBA" id="ARBA00023163"/>
    </source>
</evidence>
<dbReference type="PROSITE" id="PS00028">
    <property type="entry name" value="ZINC_FINGER_C2H2_1"/>
    <property type="match status" value="5"/>
</dbReference>
<feature type="compositionally biased region" description="Basic residues" evidence="9">
    <location>
        <begin position="232"/>
        <end position="247"/>
    </location>
</feature>
<dbReference type="GO" id="GO:0000978">
    <property type="term" value="F:RNA polymerase II cis-regulatory region sequence-specific DNA binding"/>
    <property type="evidence" value="ECO:0007669"/>
    <property type="project" value="TreeGrafter"/>
</dbReference>
<evidence type="ECO:0000256" key="7">
    <source>
        <dbReference type="ARBA" id="ARBA00023242"/>
    </source>
</evidence>
<feature type="compositionally biased region" description="Low complexity" evidence="9">
    <location>
        <begin position="630"/>
        <end position="640"/>
    </location>
</feature>
<evidence type="ECO:0000256" key="9">
    <source>
        <dbReference type="SAM" id="MobiDB-lite"/>
    </source>
</evidence>
<evidence type="ECO:0000256" key="2">
    <source>
        <dbReference type="ARBA" id="ARBA00022723"/>
    </source>
</evidence>
<feature type="compositionally biased region" description="Basic and acidic residues" evidence="9">
    <location>
        <begin position="248"/>
        <end position="257"/>
    </location>
</feature>
<evidence type="ECO:0000256" key="5">
    <source>
        <dbReference type="ARBA" id="ARBA00023015"/>
    </source>
</evidence>
<keyword evidence="5" id="KW-0805">Transcription regulation</keyword>
<name>A0A5N5STH9_9CRUS</name>
<reference evidence="11 12" key="1">
    <citation type="journal article" date="2019" name="PLoS Biol.">
        <title>Sex chromosomes control vertical transmission of feminizing Wolbachia symbionts in an isopod.</title>
        <authorList>
            <person name="Becking T."/>
            <person name="Chebbi M.A."/>
            <person name="Giraud I."/>
            <person name="Moumen B."/>
            <person name="Laverre T."/>
            <person name="Caubet Y."/>
            <person name="Peccoud J."/>
            <person name="Gilbert C."/>
            <person name="Cordaux R."/>
        </authorList>
    </citation>
    <scope>NUCLEOTIDE SEQUENCE [LARGE SCALE GENOMIC DNA]</scope>
    <source>
        <strain evidence="11">ANa2</strain>
        <tissue evidence="11">Whole body excluding digestive tract and cuticle</tissue>
    </source>
</reference>
<evidence type="ECO:0000259" key="10">
    <source>
        <dbReference type="PROSITE" id="PS50157"/>
    </source>
</evidence>
<proteinExistence type="predicted"/>
<evidence type="ECO:0000313" key="11">
    <source>
        <dbReference type="EMBL" id="KAB7495970.1"/>
    </source>
</evidence>
<evidence type="ECO:0000256" key="1">
    <source>
        <dbReference type="ARBA" id="ARBA00004123"/>
    </source>
</evidence>
<dbReference type="OrthoDB" id="9451254at2759"/>
<dbReference type="AlphaFoldDB" id="A0A5N5STH9"/>
<accession>A0A5N5STH9</accession>
<keyword evidence="3" id="KW-0677">Repeat</keyword>
<dbReference type="Proteomes" id="UP000326759">
    <property type="component" value="Unassembled WGS sequence"/>
</dbReference>
<feature type="domain" description="C2H2-type" evidence="10">
    <location>
        <begin position="698"/>
        <end position="722"/>
    </location>
</feature>
<dbReference type="GO" id="GO:0005654">
    <property type="term" value="C:nucleoplasm"/>
    <property type="evidence" value="ECO:0007669"/>
    <property type="project" value="TreeGrafter"/>
</dbReference>
<organism evidence="11 12">
    <name type="scientific">Armadillidium nasatum</name>
    <dbReference type="NCBI Taxonomy" id="96803"/>
    <lineage>
        <taxon>Eukaryota</taxon>
        <taxon>Metazoa</taxon>
        <taxon>Ecdysozoa</taxon>
        <taxon>Arthropoda</taxon>
        <taxon>Crustacea</taxon>
        <taxon>Multicrustacea</taxon>
        <taxon>Malacostraca</taxon>
        <taxon>Eumalacostraca</taxon>
        <taxon>Peracarida</taxon>
        <taxon>Isopoda</taxon>
        <taxon>Oniscidea</taxon>
        <taxon>Crinocheta</taxon>
        <taxon>Armadillidiidae</taxon>
        <taxon>Armadillidium</taxon>
    </lineage>
</organism>
<evidence type="ECO:0000256" key="4">
    <source>
        <dbReference type="ARBA" id="ARBA00022833"/>
    </source>
</evidence>
<gene>
    <name evidence="11" type="primary">Sall1</name>
    <name evidence="11" type="ORF">Anas_03085</name>
</gene>
<dbReference type="GO" id="GO:0001227">
    <property type="term" value="F:DNA-binding transcription repressor activity, RNA polymerase II-specific"/>
    <property type="evidence" value="ECO:0007669"/>
    <property type="project" value="TreeGrafter"/>
</dbReference>
<evidence type="ECO:0000256" key="3">
    <source>
        <dbReference type="ARBA" id="ARBA00022737"/>
    </source>
</evidence>
<feature type="domain" description="C2H2-type" evidence="10">
    <location>
        <begin position="670"/>
        <end position="697"/>
    </location>
</feature>
<comment type="caution">
    <text evidence="11">The sequence shown here is derived from an EMBL/GenBank/DDBJ whole genome shotgun (WGS) entry which is preliminary data.</text>
</comment>
<dbReference type="PANTHER" id="PTHR24399">
    <property type="entry name" value="ZINC FINGER AND BTB DOMAIN-CONTAINING"/>
    <property type="match status" value="1"/>
</dbReference>
<protein>
    <submittedName>
        <fullName evidence="11">Sal-like protein 1</fullName>
    </submittedName>
</protein>
<dbReference type="EMBL" id="SEYY01021904">
    <property type="protein sequence ID" value="KAB7495970.1"/>
    <property type="molecule type" value="Genomic_DNA"/>
</dbReference>
<keyword evidence="12" id="KW-1185">Reference proteome</keyword>
<comment type="subcellular location">
    <subcellularLocation>
        <location evidence="1">Nucleus</location>
    </subcellularLocation>
</comment>
<feature type="domain" description="C2H2-type" evidence="10">
    <location>
        <begin position="510"/>
        <end position="532"/>
    </location>
</feature>
<sequence>MTGEGEPTDNCQNLKTLATTTTQAQRVTNVKTTLNSSNIYLSDSDASLSNGLPQESYYIEEQKTTTTTTTTTDTPSVNYKSNQMNHSSCTDCEKSVEDIENDSVMEQYEKGRVISAKGKIKKYKREKVQSANSETESLSNGYFSTHMGDIQPVYTIAKDSTVEANHSAKNSILVPLTVAVIQSPSNAIEPLNGSILLQRSADLYHNHSKIVDLSTSAQENLQIEENKQFHLHQQHHHHRQLPQHLHHKSNDKEHVKNAKSECPNFVCPVCQESFKSKRSFNSHILVHCQLVKSPSASTKRSAPEVSHNSSSKRTAEEMEYGTTVDNKLDITDTSMPLDLSCKNLDSCNLDTTNPYIASESFNSRHSGVNKNNLSLSAESEPEFYSPEPSLSEQQRIPDHLNSFDMQNQSLFSDRSHAEDETDNLVNEALEHEKAFFDNSQNEHFLSEDSTGLDPPPHLPLVNSGGSTRKIKVCSDDGPPMVYKVKFYSEQIFISRILGLNEETGDKIELYKCYLCNFSFPSVSRLQAHLLVHKQRFVCRKCNISCDSRIQFSQHVQKEHVSKDLARESNRLQIDVSSDTSNAENTVTVAALLSALHGNSLDRKSVTSEDENERKANVQQEDEEEEKSEESLPASPSSETPMEIVSESMETSIHGNAGKTGTAEGDMFKMFSCRYCGKKFDRAFSCNRHERVHTGYKPCFCRICGRGFSEPRNLRHHVIRFHSDGSLRHLIKRDRRKRKDEEPHSEIPSNSDFSTKGILKECGNKELTNGMFSNYVVNRHENSGVCLNNNIVSYSSVHNGVVVNSFSPEQNGSNGSNTLNTYTSNLTKIFAASLDNSPRNRITEVSNAVPEFKSAICTTETKSQELNEALISEKNDTSELLEPGEIRLNKRAKVVGDGETGRRLILAEDSDDGSDHSPQFSSYAPRLNIVQEPVKRDTLVPITDDIGRTFYEYLRPYDCEYCEYSARTNSQLKVHKLRHEGIKQFTCDVCNYNGVTQSDLNRHKKTQSHIARSQNICSMCGLGFYSASQKQNLWGKLSVGEYETIYGENFQLVNMGQSIEKTFNL</sequence>
<dbReference type="InterPro" id="IPR036236">
    <property type="entry name" value="Znf_C2H2_sf"/>
</dbReference>